<feature type="transmembrane region" description="Helical" evidence="1">
    <location>
        <begin position="83"/>
        <end position="104"/>
    </location>
</feature>
<keyword evidence="1" id="KW-0812">Transmembrane</keyword>
<dbReference type="WBParaSite" id="MCU_010665-RA">
    <property type="protein sequence ID" value="MCU_010665-RA"/>
    <property type="gene ID" value="MCU_010665"/>
</dbReference>
<feature type="transmembrane region" description="Helical" evidence="1">
    <location>
        <begin position="116"/>
        <end position="138"/>
    </location>
</feature>
<protein>
    <submittedName>
        <fullName evidence="2">DUF4220 domain-containing protein</fullName>
    </submittedName>
</protein>
<name>A0A5K3FQJ5_MESCO</name>
<accession>A0A5K3FQJ5</accession>
<keyword evidence="1" id="KW-1133">Transmembrane helix</keyword>
<reference evidence="2" key="1">
    <citation type="submission" date="2019-11" db="UniProtKB">
        <authorList>
            <consortium name="WormBaseParasite"/>
        </authorList>
    </citation>
    <scope>IDENTIFICATION</scope>
</reference>
<evidence type="ECO:0000256" key="1">
    <source>
        <dbReference type="SAM" id="Phobius"/>
    </source>
</evidence>
<dbReference type="AlphaFoldDB" id="A0A5K3FQJ5"/>
<sequence length="251" mass="28837">MVYGSLFMLPRVFGCYTSKQAVFRLRPTLFVVEAPLLTPYCSRSTVRLSVDSDFRQRWERRGSLLVVPSHNPPKASIACPRSVPFILPITYWVMWMVFGVFSSISERLFGQWLWNFFIVRCICGLVTLLLQNFIFLVMELINAIYLKKICEKITSMRQLRSSSACKSGDVGNKHPRDTSLSRTLNCSSPSSVSCFNSSQHSYGVGKQLIDWVYSIVFFIVYRLQVGVLPLKWQISINSTFRLTKNGLLWPF</sequence>
<keyword evidence="1" id="KW-0472">Membrane</keyword>
<evidence type="ECO:0000313" key="2">
    <source>
        <dbReference type="WBParaSite" id="MCU_010665-RA"/>
    </source>
</evidence>
<organism evidence="2">
    <name type="scientific">Mesocestoides corti</name>
    <name type="common">Flatworm</name>
    <dbReference type="NCBI Taxonomy" id="53468"/>
    <lineage>
        <taxon>Eukaryota</taxon>
        <taxon>Metazoa</taxon>
        <taxon>Spiralia</taxon>
        <taxon>Lophotrochozoa</taxon>
        <taxon>Platyhelminthes</taxon>
        <taxon>Cestoda</taxon>
        <taxon>Eucestoda</taxon>
        <taxon>Cyclophyllidea</taxon>
        <taxon>Mesocestoididae</taxon>
        <taxon>Mesocestoides</taxon>
    </lineage>
</organism>
<proteinExistence type="predicted"/>